<dbReference type="KEGG" id="ebla:JGUZn3_10690"/>
<dbReference type="SUPFAM" id="SSF53474">
    <property type="entry name" value="alpha/beta-Hydrolases"/>
    <property type="match status" value="1"/>
</dbReference>
<keyword evidence="9" id="KW-1185">Reference proteome</keyword>
<dbReference type="Gene3D" id="3.40.50.1820">
    <property type="entry name" value="alpha/beta hydrolase"/>
    <property type="match status" value="1"/>
</dbReference>
<dbReference type="Pfam" id="PF00450">
    <property type="entry name" value="Peptidase_S10"/>
    <property type="match status" value="1"/>
</dbReference>
<evidence type="ECO:0000256" key="4">
    <source>
        <dbReference type="ARBA" id="ARBA00022801"/>
    </source>
</evidence>
<evidence type="ECO:0000256" key="2">
    <source>
        <dbReference type="ARBA" id="ARBA00022670"/>
    </source>
</evidence>
<keyword evidence="4" id="KW-0378">Hydrolase</keyword>
<name>A0A7H1NR87_9PROT</name>
<accession>A0A7H1NR87</accession>
<dbReference type="InterPro" id="IPR029058">
    <property type="entry name" value="AB_hydrolase_fold"/>
</dbReference>
<keyword evidence="5" id="KW-0325">Glycoprotein</keyword>
<sequence length="551" mass="59717">MVRLLLKLSLKDWVLYAGWAASGVIGGGVVVGSPLWAAPGVQVASSGPSGMQAGEKTPPDETEIRPMPEDSTTSHTLSVQGASQSYTASAGTLLIRDEKNKPQASLFYTAYLLEGEKEGAGDKNKRVSAFRSSRPVAFFFNGGPGAGSAFLNIGAAGPYVMEFPEALPTDGAHARLLPNPDTWLTHTDMVFIDAPGTGYSQVADSKSAAGKFYGIKEDGKVFAKAIQVWLSHYGRQFSPVFLVGESYGGVRAIETANALQSEQGNIVSGLVMISPAIEMNLLVDTVSNPLATALQLPVLEAAHLEGENQLDDKKLNDAYHYATGPYVQKLIGPIAERHSAFYQELAHRTGLDEKVIARQFGQIDASSHDIRSRNGRLYSLYDFTLSIQDPYPEGSGEDSPDPVLYGFGQIFGTAYAGYLAHQLNYITDHTYQLLNLAVNSQWSFTSKGENLGIHELPVLRKLLAINPSLQVFIANGYFDLVCPFPTSRWVKEHIPVGADRIGLHLYKGGHMVYLRPASRKALSEDVGHFFQQVQAPPTFPQTHPTSNEGAQ</sequence>
<evidence type="ECO:0000313" key="8">
    <source>
        <dbReference type="EMBL" id="QNT78297.1"/>
    </source>
</evidence>
<evidence type="ECO:0000256" key="5">
    <source>
        <dbReference type="ARBA" id="ARBA00023180"/>
    </source>
</evidence>
<keyword evidence="3" id="KW-0732">Signal</keyword>
<keyword evidence="7" id="KW-1133">Transmembrane helix</keyword>
<dbReference type="AlphaFoldDB" id="A0A7H1NR87"/>
<evidence type="ECO:0000256" key="3">
    <source>
        <dbReference type="ARBA" id="ARBA00022729"/>
    </source>
</evidence>
<feature type="compositionally biased region" description="Basic and acidic residues" evidence="6">
    <location>
        <begin position="57"/>
        <end position="68"/>
    </location>
</feature>
<dbReference type="GO" id="GO:0004185">
    <property type="term" value="F:serine-type carboxypeptidase activity"/>
    <property type="evidence" value="ECO:0007669"/>
    <property type="project" value="InterPro"/>
</dbReference>
<keyword evidence="1 8" id="KW-0121">Carboxypeptidase</keyword>
<feature type="region of interest" description="Disordered" evidence="6">
    <location>
        <begin position="44"/>
        <end position="81"/>
    </location>
</feature>
<evidence type="ECO:0000256" key="7">
    <source>
        <dbReference type="SAM" id="Phobius"/>
    </source>
</evidence>
<evidence type="ECO:0000256" key="1">
    <source>
        <dbReference type="ARBA" id="ARBA00022645"/>
    </source>
</evidence>
<dbReference type="PANTHER" id="PTHR11802:SF3">
    <property type="entry name" value="RETINOID-INDUCIBLE SERINE CARBOXYPEPTIDASE"/>
    <property type="match status" value="1"/>
</dbReference>
<dbReference type="RefSeq" id="WP_203414627.1">
    <property type="nucleotide sequence ID" value="NZ_CP060244.1"/>
</dbReference>
<protein>
    <submittedName>
        <fullName evidence="8">Serine carboxypeptidase</fullName>
    </submittedName>
</protein>
<keyword evidence="7" id="KW-0812">Transmembrane</keyword>
<evidence type="ECO:0000313" key="9">
    <source>
        <dbReference type="Proteomes" id="UP000516349"/>
    </source>
</evidence>
<gene>
    <name evidence="8" type="ORF">JGUZn3_10690</name>
</gene>
<dbReference type="GO" id="GO:0006508">
    <property type="term" value="P:proteolysis"/>
    <property type="evidence" value="ECO:0007669"/>
    <property type="project" value="UniProtKB-KW"/>
</dbReference>
<dbReference type="PANTHER" id="PTHR11802">
    <property type="entry name" value="SERINE PROTEASE FAMILY S10 SERINE CARBOXYPEPTIDASE"/>
    <property type="match status" value="1"/>
</dbReference>
<dbReference type="Proteomes" id="UP000516349">
    <property type="component" value="Chromosome"/>
</dbReference>
<evidence type="ECO:0000256" key="6">
    <source>
        <dbReference type="SAM" id="MobiDB-lite"/>
    </source>
</evidence>
<dbReference type="EMBL" id="CP060244">
    <property type="protein sequence ID" value="QNT78297.1"/>
    <property type="molecule type" value="Genomic_DNA"/>
</dbReference>
<proteinExistence type="predicted"/>
<feature type="transmembrane region" description="Helical" evidence="7">
    <location>
        <begin position="13"/>
        <end position="36"/>
    </location>
</feature>
<feature type="compositionally biased region" description="Polar residues" evidence="6">
    <location>
        <begin position="70"/>
        <end position="81"/>
    </location>
</feature>
<keyword evidence="2" id="KW-0645">Protease</keyword>
<reference evidence="8 9" key="1">
    <citation type="submission" date="2020-08" db="EMBL/GenBank/DDBJ databases">
        <title>Complete genome sequence of Entomobacter blattae G55GP.</title>
        <authorList>
            <person name="Poehlein A."/>
            <person name="Guzman J."/>
            <person name="Daniel R."/>
            <person name="Vilcinskas A."/>
        </authorList>
    </citation>
    <scope>NUCLEOTIDE SEQUENCE [LARGE SCALE GENOMIC DNA]</scope>
    <source>
        <strain evidence="8 9">G55GP</strain>
    </source>
</reference>
<keyword evidence="7" id="KW-0472">Membrane</keyword>
<dbReference type="InterPro" id="IPR001563">
    <property type="entry name" value="Peptidase_S10"/>
</dbReference>
<organism evidence="8 9">
    <name type="scientific">Entomobacter blattae</name>
    <dbReference type="NCBI Taxonomy" id="2762277"/>
    <lineage>
        <taxon>Bacteria</taxon>
        <taxon>Pseudomonadati</taxon>
        <taxon>Pseudomonadota</taxon>
        <taxon>Alphaproteobacteria</taxon>
        <taxon>Acetobacterales</taxon>
        <taxon>Acetobacteraceae</taxon>
        <taxon>Entomobacter</taxon>
    </lineage>
</organism>